<evidence type="ECO:0000259" key="6">
    <source>
        <dbReference type="SMART" id="SM00363"/>
    </source>
</evidence>
<dbReference type="PROSITE" id="PS01149">
    <property type="entry name" value="PSI_RSU"/>
    <property type="match status" value="1"/>
</dbReference>
<dbReference type="Pfam" id="PF01479">
    <property type="entry name" value="S4"/>
    <property type="match status" value="1"/>
</dbReference>
<dbReference type="Gene3D" id="3.10.290.10">
    <property type="entry name" value="RNA-binding S4 domain"/>
    <property type="match status" value="1"/>
</dbReference>
<dbReference type="InterPro" id="IPR020094">
    <property type="entry name" value="TruA/RsuA/RluB/E/F_N"/>
</dbReference>
<sequence length="245" mass="26856">MTERLQKILAARGVASRRASEKLVEEGRVTVNGRVALLGDKADPDHDEICLDGKPLPPALSAHTYLLLYKPAGYITSVTDPRGRRTVLDLVRNRIPAGGRLYPVGRLDYATSGVLLLTDDGDLTNALLHPGREIDKTYESAVIGEVTAAKLKRLAGGVRLSDGLTAPAKVRQKRREAGKSTTRTVLELTIHEGRNRQVRRMLAAVGLDVIWLKRTSFAGLSLSGLKPGEYRELTGEELTRLLQYK</sequence>
<keyword evidence="3 5" id="KW-0413">Isomerase</keyword>
<dbReference type="NCBIfam" id="TIGR00093">
    <property type="entry name" value="pseudouridine synthase"/>
    <property type="match status" value="1"/>
</dbReference>
<name>A0A9D1HKK0_9FIRM</name>
<dbReference type="InterPro" id="IPR018496">
    <property type="entry name" value="PsdUridine_synth_RsuA/RluB_CS"/>
</dbReference>
<dbReference type="InterPro" id="IPR036986">
    <property type="entry name" value="S4_RNA-bd_sf"/>
</dbReference>
<evidence type="ECO:0000256" key="5">
    <source>
        <dbReference type="RuleBase" id="RU003887"/>
    </source>
</evidence>
<dbReference type="GO" id="GO:0000455">
    <property type="term" value="P:enzyme-directed rRNA pseudouridine synthesis"/>
    <property type="evidence" value="ECO:0007669"/>
    <property type="project" value="UniProtKB-ARBA"/>
</dbReference>
<gene>
    <name evidence="7" type="ORF">IAB00_04180</name>
</gene>
<dbReference type="FunFam" id="3.30.70.1560:FF:000001">
    <property type="entry name" value="Pseudouridine synthase"/>
    <property type="match status" value="1"/>
</dbReference>
<dbReference type="GO" id="GO:0120159">
    <property type="term" value="F:rRNA pseudouridine synthase activity"/>
    <property type="evidence" value="ECO:0007669"/>
    <property type="project" value="UniProtKB-ARBA"/>
</dbReference>
<dbReference type="Pfam" id="PF00849">
    <property type="entry name" value="PseudoU_synth_2"/>
    <property type="match status" value="1"/>
</dbReference>
<dbReference type="InterPro" id="IPR050343">
    <property type="entry name" value="RsuA_PseudoU_synthase"/>
</dbReference>
<keyword evidence="2 4" id="KW-0694">RNA-binding</keyword>
<reference evidence="7" key="1">
    <citation type="submission" date="2020-10" db="EMBL/GenBank/DDBJ databases">
        <authorList>
            <person name="Gilroy R."/>
        </authorList>
    </citation>
    <scope>NUCLEOTIDE SEQUENCE</scope>
    <source>
        <strain evidence="7">2830</strain>
    </source>
</reference>
<dbReference type="GO" id="GO:0003723">
    <property type="term" value="F:RNA binding"/>
    <property type="evidence" value="ECO:0007669"/>
    <property type="project" value="UniProtKB-KW"/>
</dbReference>
<protein>
    <recommendedName>
        <fullName evidence="5">Pseudouridine synthase</fullName>
        <ecNumber evidence="5">5.4.99.-</ecNumber>
    </recommendedName>
</protein>
<dbReference type="PANTHER" id="PTHR47683">
    <property type="entry name" value="PSEUDOURIDINE SYNTHASE FAMILY PROTEIN-RELATED"/>
    <property type="match status" value="1"/>
</dbReference>
<dbReference type="CDD" id="cd00165">
    <property type="entry name" value="S4"/>
    <property type="match status" value="1"/>
</dbReference>
<organism evidence="7 8">
    <name type="scientific">Candidatus Avidehalobacter gallistercoris</name>
    <dbReference type="NCBI Taxonomy" id="2840694"/>
    <lineage>
        <taxon>Bacteria</taxon>
        <taxon>Bacillati</taxon>
        <taxon>Bacillota</taxon>
        <taxon>Clostridia</taxon>
        <taxon>Eubacteriales</taxon>
        <taxon>Peptococcaceae</taxon>
        <taxon>Peptococcaceae incertae sedis</taxon>
        <taxon>Candidatus Avidehalobacter</taxon>
    </lineage>
</organism>
<dbReference type="EC" id="5.4.99.-" evidence="5"/>
<dbReference type="Gene3D" id="3.30.70.580">
    <property type="entry name" value="Pseudouridine synthase I, catalytic domain, N-terminal subdomain"/>
    <property type="match status" value="1"/>
</dbReference>
<comment type="similarity">
    <text evidence="1 5">Belongs to the pseudouridine synthase RsuA family.</text>
</comment>
<dbReference type="InterPro" id="IPR020103">
    <property type="entry name" value="PsdUridine_synth_cat_dom_sf"/>
</dbReference>
<dbReference type="EMBL" id="DVMH01000021">
    <property type="protein sequence ID" value="HIU10430.1"/>
    <property type="molecule type" value="Genomic_DNA"/>
</dbReference>
<evidence type="ECO:0000256" key="1">
    <source>
        <dbReference type="ARBA" id="ARBA00008348"/>
    </source>
</evidence>
<evidence type="ECO:0000256" key="2">
    <source>
        <dbReference type="ARBA" id="ARBA00022884"/>
    </source>
</evidence>
<evidence type="ECO:0000313" key="8">
    <source>
        <dbReference type="Proteomes" id="UP000824124"/>
    </source>
</evidence>
<dbReference type="InterPro" id="IPR006145">
    <property type="entry name" value="PsdUridine_synth_RsuA/RluA"/>
</dbReference>
<dbReference type="AlphaFoldDB" id="A0A9D1HKK0"/>
<feature type="domain" description="RNA-binding S4" evidence="6">
    <location>
        <begin position="3"/>
        <end position="61"/>
    </location>
</feature>
<evidence type="ECO:0000256" key="4">
    <source>
        <dbReference type="PROSITE-ProRule" id="PRU00182"/>
    </source>
</evidence>
<dbReference type="Gene3D" id="3.30.70.1560">
    <property type="entry name" value="Alpha-L RNA-binding motif"/>
    <property type="match status" value="1"/>
</dbReference>
<dbReference type="GO" id="GO:0005829">
    <property type="term" value="C:cytosol"/>
    <property type="evidence" value="ECO:0007669"/>
    <property type="project" value="UniProtKB-ARBA"/>
</dbReference>
<dbReference type="CDD" id="cd02870">
    <property type="entry name" value="PseudoU_synth_RsuA_like"/>
    <property type="match status" value="1"/>
</dbReference>
<evidence type="ECO:0000256" key="3">
    <source>
        <dbReference type="ARBA" id="ARBA00023235"/>
    </source>
</evidence>
<evidence type="ECO:0000313" key="7">
    <source>
        <dbReference type="EMBL" id="HIU10430.1"/>
    </source>
</evidence>
<dbReference type="SUPFAM" id="SSF55120">
    <property type="entry name" value="Pseudouridine synthase"/>
    <property type="match status" value="1"/>
</dbReference>
<dbReference type="SUPFAM" id="SSF55174">
    <property type="entry name" value="Alpha-L RNA-binding motif"/>
    <property type="match status" value="1"/>
</dbReference>
<dbReference type="PANTHER" id="PTHR47683:SF2">
    <property type="entry name" value="RNA-BINDING S4 DOMAIN-CONTAINING PROTEIN"/>
    <property type="match status" value="1"/>
</dbReference>
<dbReference type="InterPro" id="IPR002942">
    <property type="entry name" value="S4_RNA-bd"/>
</dbReference>
<comment type="caution">
    <text evidence="7">The sequence shown here is derived from an EMBL/GenBank/DDBJ whole genome shotgun (WGS) entry which is preliminary data.</text>
</comment>
<accession>A0A9D1HKK0</accession>
<dbReference type="InterPro" id="IPR042092">
    <property type="entry name" value="PsdUridine_s_RsuA/RluB/E/F_cat"/>
</dbReference>
<dbReference type="InterPro" id="IPR000748">
    <property type="entry name" value="PsdUridine_synth_RsuA/RluB/E/F"/>
</dbReference>
<dbReference type="Proteomes" id="UP000824124">
    <property type="component" value="Unassembled WGS sequence"/>
</dbReference>
<reference evidence="7" key="2">
    <citation type="journal article" date="2021" name="PeerJ">
        <title>Extensive microbial diversity within the chicken gut microbiome revealed by metagenomics and culture.</title>
        <authorList>
            <person name="Gilroy R."/>
            <person name="Ravi A."/>
            <person name="Getino M."/>
            <person name="Pursley I."/>
            <person name="Horton D.L."/>
            <person name="Alikhan N.F."/>
            <person name="Baker D."/>
            <person name="Gharbi K."/>
            <person name="Hall N."/>
            <person name="Watson M."/>
            <person name="Adriaenssens E.M."/>
            <person name="Foster-Nyarko E."/>
            <person name="Jarju S."/>
            <person name="Secka A."/>
            <person name="Antonio M."/>
            <person name="Oren A."/>
            <person name="Chaudhuri R.R."/>
            <person name="La Ragione R."/>
            <person name="Hildebrand F."/>
            <person name="Pallen M.J."/>
        </authorList>
    </citation>
    <scope>NUCLEOTIDE SEQUENCE</scope>
    <source>
        <strain evidence="7">2830</strain>
    </source>
</reference>
<proteinExistence type="inferred from homology"/>
<dbReference type="PROSITE" id="PS50889">
    <property type="entry name" value="S4"/>
    <property type="match status" value="1"/>
</dbReference>
<dbReference type="SMART" id="SM00363">
    <property type="entry name" value="S4"/>
    <property type="match status" value="1"/>
</dbReference>
<dbReference type="FunFam" id="3.10.290.10:FF:000003">
    <property type="entry name" value="Pseudouridine synthase"/>
    <property type="match status" value="1"/>
</dbReference>